<sequence>MSLVLPYNKLRCAVQVSYVGVQCVAESDTVCVGAGWNSVVARLRSANHNFNIGRPPQLVNRWTQFFRWQLQSTVNLFLFIYFMICMHIVS</sequence>
<evidence type="ECO:0000313" key="1">
    <source>
        <dbReference type="Ensembl" id="ENSCINP00000036025.1"/>
    </source>
</evidence>
<keyword evidence="2" id="KW-1185">Reference proteome</keyword>
<protein>
    <submittedName>
        <fullName evidence="1">Uncharacterized protein</fullName>
    </submittedName>
</protein>
<evidence type="ECO:0000313" key="2">
    <source>
        <dbReference type="Proteomes" id="UP000008144"/>
    </source>
</evidence>
<dbReference type="HOGENOM" id="CLU_2440196_0_0_1"/>
<reference evidence="2" key="1">
    <citation type="journal article" date="2002" name="Science">
        <title>The draft genome of Ciona intestinalis: insights into chordate and vertebrate origins.</title>
        <authorList>
            <person name="Dehal P."/>
            <person name="Satou Y."/>
            <person name="Campbell R.K."/>
            <person name="Chapman J."/>
            <person name="Degnan B."/>
            <person name="De Tomaso A."/>
            <person name="Davidson B."/>
            <person name="Di Gregorio A."/>
            <person name="Gelpke M."/>
            <person name="Goodstein D.M."/>
            <person name="Harafuji N."/>
            <person name="Hastings K.E."/>
            <person name="Ho I."/>
            <person name="Hotta K."/>
            <person name="Huang W."/>
            <person name="Kawashima T."/>
            <person name="Lemaire P."/>
            <person name="Martinez D."/>
            <person name="Meinertzhagen I.A."/>
            <person name="Necula S."/>
            <person name="Nonaka M."/>
            <person name="Putnam N."/>
            <person name="Rash S."/>
            <person name="Saiga H."/>
            <person name="Satake M."/>
            <person name="Terry A."/>
            <person name="Yamada L."/>
            <person name="Wang H.G."/>
            <person name="Awazu S."/>
            <person name="Azumi K."/>
            <person name="Boore J."/>
            <person name="Branno M."/>
            <person name="Chin-Bow S."/>
            <person name="DeSantis R."/>
            <person name="Doyle S."/>
            <person name="Francino P."/>
            <person name="Keys D.N."/>
            <person name="Haga S."/>
            <person name="Hayashi H."/>
            <person name="Hino K."/>
            <person name="Imai K.S."/>
            <person name="Inaba K."/>
            <person name="Kano S."/>
            <person name="Kobayashi K."/>
            <person name="Kobayashi M."/>
            <person name="Lee B.I."/>
            <person name="Makabe K.W."/>
            <person name="Manohar C."/>
            <person name="Matassi G."/>
            <person name="Medina M."/>
            <person name="Mochizuki Y."/>
            <person name="Mount S."/>
            <person name="Morishita T."/>
            <person name="Miura S."/>
            <person name="Nakayama A."/>
            <person name="Nishizaka S."/>
            <person name="Nomoto H."/>
            <person name="Ohta F."/>
            <person name="Oishi K."/>
            <person name="Rigoutsos I."/>
            <person name="Sano M."/>
            <person name="Sasaki A."/>
            <person name="Sasakura Y."/>
            <person name="Shoguchi E."/>
            <person name="Shin-i T."/>
            <person name="Spagnuolo A."/>
            <person name="Stainier D."/>
            <person name="Suzuki M.M."/>
            <person name="Tassy O."/>
            <person name="Takatori N."/>
            <person name="Tokuoka M."/>
            <person name="Yagi K."/>
            <person name="Yoshizaki F."/>
            <person name="Wada S."/>
            <person name="Zhang C."/>
            <person name="Hyatt P.D."/>
            <person name="Larimer F."/>
            <person name="Detter C."/>
            <person name="Doggett N."/>
            <person name="Glavina T."/>
            <person name="Hawkins T."/>
            <person name="Richardson P."/>
            <person name="Lucas S."/>
            <person name="Kohara Y."/>
            <person name="Levine M."/>
            <person name="Satoh N."/>
            <person name="Rokhsar D.S."/>
        </authorList>
    </citation>
    <scope>NUCLEOTIDE SEQUENCE [LARGE SCALE GENOMIC DNA]</scope>
</reference>
<dbReference type="Ensembl" id="ENSCINT00000033815.1">
    <property type="protein sequence ID" value="ENSCINP00000036025.1"/>
    <property type="gene ID" value="ENSCING00000021465.1"/>
</dbReference>
<accession>H2Y290</accession>
<dbReference type="Proteomes" id="UP000008144">
    <property type="component" value="Unassembled WGS sequence"/>
</dbReference>
<dbReference type="InParanoid" id="H2Y290"/>
<dbReference type="AlphaFoldDB" id="H2Y290"/>
<name>H2Y290_CIOIN</name>
<reference evidence="1" key="2">
    <citation type="submission" date="2025-08" db="UniProtKB">
        <authorList>
            <consortium name="Ensembl"/>
        </authorList>
    </citation>
    <scope>IDENTIFICATION</scope>
</reference>
<organism evidence="1 2">
    <name type="scientific">Ciona intestinalis</name>
    <name type="common">Transparent sea squirt</name>
    <name type="synonym">Ascidia intestinalis</name>
    <dbReference type="NCBI Taxonomy" id="7719"/>
    <lineage>
        <taxon>Eukaryota</taxon>
        <taxon>Metazoa</taxon>
        <taxon>Chordata</taxon>
        <taxon>Tunicata</taxon>
        <taxon>Ascidiacea</taxon>
        <taxon>Phlebobranchia</taxon>
        <taxon>Cionidae</taxon>
        <taxon>Ciona</taxon>
    </lineage>
</organism>
<reference evidence="1" key="3">
    <citation type="submission" date="2025-09" db="UniProtKB">
        <authorList>
            <consortium name="Ensembl"/>
        </authorList>
    </citation>
    <scope>IDENTIFICATION</scope>
</reference>
<proteinExistence type="predicted"/>